<dbReference type="RefSeq" id="WP_247378397.1">
    <property type="nucleotide sequence ID" value="NZ_JALLGV010000005.1"/>
</dbReference>
<dbReference type="Proteomes" id="UP001597119">
    <property type="component" value="Unassembled WGS sequence"/>
</dbReference>
<comment type="caution">
    <text evidence="1">The sequence shown here is derived from an EMBL/GenBank/DDBJ whole genome shotgun (WGS) entry which is preliminary data.</text>
</comment>
<accession>A0ABD6CEX4</accession>
<evidence type="ECO:0000313" key="2">
    <source>
        <dbReference type="Proteomes" id="UP001597119"/>
    </source>
</evidence>
<dbReference type="Pfam" id="PF06133">
    <property type="entry name" value="Com_YlbF"/>
    <property type="match status" value="1"/>
</dbReference>
<sequence>MSLESESPESTVTELSRELGAAIADLPAYQTFAEAKEAVEQSEEAQEKIQDFEQFREEFMLARQTGEATQEDLRELQSKQEALHDIPVMSEFLQAQNELELRLQEINEEISEPLVIDFGEKAGGCCED</sequence>
<dbReference type="Gene3D" id="1.20.1500.10">
    <property type="entry name" value="YheA/YmcA-like"/>
    <property type="match status" value="1"/>
</dbReference>
<evidence type="ECO:0000313" key="1">
    <source>
        <dbReference type="EMBL" id="MFD1588740.1"/>
    </source>
</evidence>
<name>A0ABD6CEX4_9EURY</name>
<dbReference type="EMBL" id="JBHUDJ010000014">
    <property type="protein sequence ID" value="MFD1588740.1"/>
    <property type="molecule type" value="Genomic_DNA"/>
</dbReference>
<organism evidence="1 2">
    <name type="scientific">Halorientalis brevis</name>
    <dbReference type="NCBI Taxonomy" id="1126241"/>
    <lineage>
        <taxon>Archaea</taxon>
        <taxon>Methanobacteriati</taxon>
        <taxon>Methanobacteriota</taxon>
        <taxon>Stenosarchaea group</taxon>
        <taxon>Halobacteria</taxon>
        <taxon>Halobacteriales</taxon>
        <taxon>Haloarculaceae</taxon>
        <taxon>Halorientalis</taxon>
    </lineage>
</organism>
<dbReference type="AlphaFoldDB" id="A0ABD6CEX4"/>
<gene>
    <name evidence="1" type="ORF">ACFR9U_17310</name>
</gene>
<dbReference type="SUPFAM" id="SSF158622">
    <property type="entry name" value="YheA/YmcA-like"/>
    <property type="match status" value="1"/>
</dbReference>
<dbReference type="InterPro" id="IPR023378">
    <property type="entry name" value="YheA/YmcA-like_dom_sf"/>
</dbReference>
<keyword evidence="2" id="KW-1185">Reference proteome</keyword>
<protein>
    <submittedName>
        <fullName evidence="1">YlbF family regulator</fullName>
    </submittedName>
</protein>
<proteinExistence type="predicted"/>
<dbReference type="InterPro" id="IPR010368">
    <property type="entry name" value="Com_YlbF"/>
</dbReference>
<reference evidence="1 2" key="1">
    <citation type="journal article" date="2019" name="Int. J. Syst. Evol. Microbiol.">
        <title>The Global Catalogue of Microorganisms (GCM) 10K type strain sequencing project: providing services to taxonomists for standard genome sequencing and annotation.</title>
        <authorList>
            <consortium name="The Broad Institute Genomics Platform"/>
            <consortium name="The Broad Institute Genome Sequencing Center for Infectious Disease"/>
            <person name="Wu L."/>
            <person name="Ma J."/>
        </authorList>
    </citation>
    <scope>NUCLEOTIDE SEQUENCE [LARGE SCALE GENOMIC DNA]</scope>
    <source>
        <strain evidence="1 2">CGMCC 1.12125</strain>
    </source>
</reference>